<dbReference type="InterPro" id="IPR013783">
    <property type="entry name" value="Ig-like_fold"/>
</dbReference>
<evidence type="ECO:0000256" key="2">
    <source>
        <dbReference type="ARBA" id="ARBA00022525"/>
    </source>
</evidence>
<accession>A0A1W6QWK8</accession>
<protein>
    <submittedName>
        <fullName evidence="6">Peptidase</fullName>
    </submittedName>
</protein>
<evidence type="ECO:0000256" key="3">
    <source>
        <dbReference type="ARBA" id="ARBA00022729"/>
    </source>
</evidence>
<dbReference type="PANTHER" id="PTHR36108">
    <property type="entry name" value="COLOSSIN-B-RELATED"/>
    <property type="match status" value="1"/>
</dbReference>
<feature type="compositionally biased region" description="Basic and acidic residues" evidence="4">
    <location>
        <begin position="846"/>
        <end position="864"/>
    </location>
</feature>
<feature type="domain" description="SpaA-like prealbumin fold" evidence="5">
    <location>
        <begin position="279"/>
        <end position="365"/>
    </location>
</feature>
<dbReference type="PANTHER" id="PTHR36108:SF13">
    <property type="entry name" value="COLOSSIN-B-RELATED"/>
    <property type="match status" value="1"/>
</dbReference>
<dbReference type="AlphaFoldDB" id="A0A1W6QWK8"/>
<proteinExistence type="inferred from homology"/>
<dbReference type="Pfam" id="PF17802">
    <property type="entry name" value="SpaA"/>
    <property type="match status" value="3"/>
</dbReference>
<reference evidence="6" key="1">
    <citation type="submission" date="2016-11" db="EMBL/GenBank/DDBJ databases">
        <title>Characterization of a Plasmid Isolated from Enterococcus faecalis found in the Fecal Material of a Blue Whale.</title>
        <authorList>
            <person name="McLaughlin R."/>
        </authorList>
    </citation>
    <scope>NUCLEOTIDE SEQUENCE</scope>
    <source>
        <strain evidence="6">2</strain>
        <plasmid evidence="6">pGTC2</plasmid>
    </source>
</reference>
<sequence>MYFYCLKINIKKKGKEMSVIKKIKHLAMIGAIGMQALFTAVPVNAATASDVSFDHNNEREMSVTWKGETRDIWTAPIYLDRGNGKELVFCVDPFSHVLEGTGYSSNPFALNRKANLISTLWNLAGTDLDTMFVAQEMLYNEVGASVHSNGDLTEEQRTAIKNKINDVIANYEKQPSFHNSKVKLTLGESNVLTDTNGSNLSQFDVVAQNTANVDFKQSGNKLTITPKSTTNTSGTLILKKSLREGTPFVWKKAGSQDVLSAGVADPSKYKIDFEIVTTGEMKITKLDKETGKPVPNTKFEVEYNGKKQTVTTDAKGEALVKDIPHNAKVKATEIFVPAPYVLDKNNTKEVVVKAGQTASVEFKNEVATGKTTLTKEDSTTNSDKPLNPTYQMVGAKYGLFKEDGTLVKEFTLDEKLTASMDKLDLGNYYWQETEAPVGYTLDPEKHVVELTYKDQNTAVVIKDAKSSDDVIRMNMDGQKVIQNDTNEIFKNGVEFTATNERTQEKTVVTTDNVDGKNGYFKLGDLPIDDYVITETKGIEGYQNIDPIEVKHSFDKETATFTFTVTDQKSGNVLNEQKITQKELANGKNVDLGTYVLKDKAKPVEVPKVEIATQAHNGDSKDQTFTWGEEMVPYDNVKISHENIPVDTERAFETILVAVTPDGKEKDVWTSGKVDYKVTDKETIQTVKAEYDYTKDPEGTRYYFKEIGYSKDGDEYKKDTDHNMDGKEKTQDLTPIIPEKPEVKISTKAHTGDGQTQTFTWGDKVTFYDDVTIQHKNIKKGTKRTFETILVAVTPDGKEKDVWKSGIKEYEVTEKETVERIKAEYDYSKDPKGTRYYFKEVGYSKDGDKNKKDTDHNMDGKEKTQDLTPTVPDIPKKETPKPQTPAQQVAQAILPHAGESPSSRLAKVIGWLILFGLVGIWKRDTLLRKYRRIRRQLSK</sequence>
<keyword evidence="6" id="KW-0614">Plasmid</keyword>
<keyword evidence="3" id="KW-0732">Signal</keyword>
<keyword evidence="2" id="KW-0964">Secreted</keyword>
<evidence type="ECO:0000313" key="6">
    <source>
        <dbReference type="EMBL" id="ARO45619.1"/>
    </source>
</evidence>
<dbReference type="EMBL" id="KY270848">
    <property type="protein sequence ID" value="ARO45619.1"/>
    <property type="molecule type" value="Genomic_DNA"/>
</dbReference>
<dbReference type="InterPro" id="IPR041033">
    <property type="entry name" value="SpaA_PFL_dom_1"/>
</dbReference>
<comment type="similarity">
    <text evidence="1">Belongs to the serine-aspartate repeat-containing protein (SDr) family.</text>
</comment>
<name>A0A1W6QWK8_ENTFL</name>
<evidence type="ECO:0000256" key="1">
    <source>
        <dbReference type="ARBA" id="ARBA00007257"/>
    </source>
</evidence>
<dbReference type="RefSeq" id="WP_172689387.1">
    <property type="nucleotide sequence ID" value="NZ_KY270848.1"/>
</dbReference>
<geneLocation type="plasmid" evidence="6">
    <name>pGTC2</name>
</geneLocation>
<feature type="region of interest" description="Disordered" evidence="4">
    <location>
        <begin position="846"/>
        <end position="886"/>
    </location>
</feature>
<dbReference type="Gene3D" id="2.60.40.10">
    <property type="entry name" value="Immunoglobulins"/>
    <property type="match status" value="3"/>
</dbReference>
<evidence type="ECO:0000256" key="4">
    <source>
        <dbReference type="SAM" id="MobiDB-lite"/>
    </source>
</evidence>
<feature type="domain" description="SpaA-like prealbumin fold" evidence="5">
    <location>
        <begin position="391"/>
        <end position="464"/>
    </location>
</feature>
<evidence type="ECO:0000259" key="5">
    <source>
        <dbReference type="Pfam" id="PF17802"/>
    </source>
</evidence>
<feature type="domain" description="SpaA-like prealbumin fold" evidence="5">
    <location>
        <begin position="491"/>
        <end position="567"/>
    </location>
</feature>
<organism evidence="6">
    <name type="scientific">Enterococcus faecalis</name>
    <name type="common">Streptococcus faecalis</name>
    <dbReference type="NCBI Taxonomy" id="1351"/>
    <lineage>
        <taxon>Bacteria</taxon>
        <taxon>Bacillati</taxon>
        <taxon>Bacillota</taxon>
        <taxon>Bacilli</taxon>
        <taxon>Lactobacillales</taxon>
        <taxon>Enterococcaceae</taxon>
        <taxon>Enterococcus</taxon>
    </lineage>
</organism>